<dbReference type="Proteomes" id="UP001218218">
    <property type="component" value="Unassembled WGS sequence"/>
</dbReference>
<gene>
    <name evidence="2" type="ORF">DFH08DRAFT_953552</name>
</gene>
<dbReference type="EMBL" id="JARIHO010000007">
    <property type="protein sequence ID" value="KAJ7358403.1"/>
    <property type="molecule type" value="Genomic_DNA"/>
</dbReference>
<organism evidence="2 3">
    <name type="scientific">Mycena albidolilacea</name>
    <dbReference type="NCBI Taxonomy" id="1033008"/>
    <lineage>
        <taxon>Eukaryota</taxon>
        <taxon>Fungi</taxon>
        <taxon>Dikarya</taxon>
        <taxon>Basidiomycota</taxon>
        <taxon>Agaricomycotina</taxon>
        <taxon>Agaricomycetes</taxon>
        <taxon>Agaricomycetidae</taxon>
        <taxon>Agaricales</taxon>
        <taxon>Marasmiineae</taxon>
        <taxon>Mycenaceae</taxon>
        <taxon>Mycena</taxon>
    </lineage>
</organism>
<evidence type="ECO:0000256" key="1">
    <source>
        <dbReference type="SAM" id="SignalP"/>
    </source>
</evidence>
<comment type="caution">
    <text evidence="2">The sequence shown here is derived from an EMBL/GenBank/DDBJ whole genome shotgun (WGS) entry which is preliminary data.</text>
</comment>
<name>A0AAD7EY23_9AGAR</name>
<evidence type="ECO:0000313" key="2">
    <source>
        <dbReference type="EMBL" id="KAJ7358403.1"/>
    </source>
</evidence>
<proteinExistence type="predicted"/>
<evidence type="ECO:0000313" key="3">
    <source>
        <dbReference type="Proteomes" id="UP001218218"/>
    </source>
</evidence>
<feature type="chain" id="PRO_5041957451" description="Secreted protein" evidence="1">
    <location>
        <begin position="20"/>
        <end position="80"/>
    </location>
</feature>
<keyword evidence="3" id="KW-1185">Reference proteome</keyword>
<reference evidence="2" key="1">
    <citation type="submission" date="2023-03" db="EMBL/GenBank/DDBJ databases">
        <title>Massive genome expansion in bonnet fungi (Mycena s.s.) driven by repeated elements and novel gene families across ecological guilds.</title>
        <authorList>
            <consortium name="Lawrence Berkeley National Laboratory"/>
            <person name="Harder C.B."/>
            <person name="Miyauchi S."/>
            <person name="Viragh M."/>
            <person name="Kuo A."/>
            <person name="Thoen E."/>
            <person name="Andreopoulos B."/>
            <person name="Lu D."/>
            <person name="Skrede I."/>
            <person name="Drula E."/>
            <person name="Henrissat B."/>
            <person name="Morin E."/>
            <person name="Kohler A."/>
            <person name="Barry K."/>
            <person name="LaButti K."/>
            <person name="Morin E."/>
            <person name="Salamov A."/>
            <person name="Lipzen A."/>
            <person name="Mereny Z."/>
            <person name="Hegedus B."/>
            <person name="Baldrian P."/>
            <person name="Stursova M."/>
            <person name="Weitz H."/>
            <person name="Taylor A."/>
            <person name="Grigoriev I.V."/>
            <person name="Nagy L.G."/>
            <person name="Martin F."/>
            <person name="Kauserud H."/>
        </authorList>
    </citation>
    <scope>NUCLEOTIDE SEQUENCE</scope>
    <source>
        <strain evidence="2">CBHHK002</strain>
    </source>
</reference>
<sequence length="80" mass="8724">MCLISSIHVYCAMMWGVYAAPVPVQRETAPADTADPKVNNPNPIIRGSYIFHPINIARAVEIDIEAKEQGSTGTTYCAIM</sequence>
<keyword evidence="1" id="KW-0732">Signal</keyword>
<protein>
    <recommendedName>
        <fullName evidence="4">Secreted protein</fullName>
    </recommendedName>
</protein>
<dbReference type="AlphaFoldDB" id="A0AAD7EY23"/>
<feature type="signal peptide" evidence="1">
    <location>
        <begin position="1"/>
        <end position="19"/>
    </location>
</feature>
<evidence type="ECO:0008006" key="4">
    <source>
        <dbReference type="Google" id="ProtNLM"/>
    </source>
</evidence>
<accession>A0AAD7EY23</accession>